<evidence type="ECO:0000256" key="2">
    <source>
        <dbReference type="ARBA" id="ARBA00022771"/>
    </source>
</evidence>
<dbReference type="OrthoDB" id="20839at2759"/>
<dbReference type="InterPro" id="IPR011011">
    <property type="entry name" value="Znf_FYVE_PHD"/>
</dbReference>
<feature type="region of interest" description="Disordered" evidence="4">
    <location>
        <begin position="523"/>
        <end position="551"/>
    </location>
</feature>
<proteinExistence type="predicted"/>
<evidence type="ECO:0000256" key="1">
    <source>
        <dbReference type="ARBA" id="ARBA00022723"/>
    </source>
</evidence>
<dbReference type="InterPro" id="IPR034732">
    <property type="entry name" value="EPHD"/>
</dbReference>
<feature type="compositionally biased region" description="Basic and acidic residues" evidence="4">
    <location>
        <begin position="34"/>
        <end position="47"/>
    </location>
</feature>
<keyword evidence="2" id="KW-0863">Zinc-finger</keyword>
<reference evidence="6 7" key="1">
    <citation type="submission" date="2015-09" db="EMBL/GenBank/DDBJ databases">
        <title>Draft genome of the parasitic nematode Teladorsagia circumcincta isolate WARC Sus (inbred).</title>
        <authorList>
            <person name="Mitreva M."/>
        </authorList>
    </citation>
    <scope>NUCLEOTIDE SEQUENCE [LARGE SCALE GENOMIC DNA]</scope>
    <source>
        <strain evidence="6 7">S</strain>
    </source>
</reference>
<feature type="compositionally biased region" description="Basic residues" evidence="4">
    <location>
        <begin position="529"/>
        <end position="538"/>
    </location>
</feature>
<keyword evidence="1" id="KW-0479">Metal-binding</keyword>
<feature type="region of interest" description="Disordered" evidence="4">
    <location>
        <begin position="26"/>
        <end position="124"/>
    </location>
</feature>
<feature type="domain" description="PHD-type" evidence="5">
    <location>
        <begin position="299"/>
        <end position="413"/>
    </location>
</feature>
<gene>
    <name evidence="6" type="ORF">TELCIR_10938</name>
</gene>
<organism evidence="6 7">
    <name type="scientific">Teladorsagia circumcincta</name>
    <name type="common">Brown stomach worm</name>
    <name type="synonym">Ostertagia circumcincta</name>
    <dbReference type="NCBI Taxonomy" id="45464"/>
    <lineage>
        <taxon>Eukaryota</taxon>
        <taxon>Metazoa</taxon>
        <taxon>Ecdysozoa</taxon>
        <taxon>Nematoda</taxon>
        <taxon>Chromadorea</taxon>
        <taxon>Rhabditida</taxon>
        <taxon>Rhabditina</taxon>
        <taxon>Rhabditomorpha</taxon>
        <taxon>Strongyloidea</taxon>
        <taxon>Trichostrongylidae</taxon>
        <taxon>Teladorsagia</taxon>
    </lineage>
</organism>
<sequence>MTPAAPPFETLLPKARFRNIHRILGSTAPPTVNDIKKTSKMKFESRRSMQSLCQGTESCEEEDDHSPRRGHSFPRLDNNDGTPSTSGRCLGDSHIEVSDEDRDFGSSRRENVKKTAVGSKGSREMKTDQLYLREDCIDSILDDRYPFLDGNNRRNYYIIRSDGRLAEVFRTDLFDRLRKGIGANEESDDDDVPGSGLVRMSDRWRAEWSNGIQIPLRANNPNPAEHRMHTKSPLLPMEAFLEIMNEFEVECYTVDSEPDDEMVFCDGCNLCVHMSCYGLQELPPDEWLCMKCRLCYGRNPSCLLCPTIGGALKCTDTNQWAHVVCALWIPECRFGDFEKREPIIRINEIKEERWSAKCTVCDTRQGACIKCTVDSCTSSFHATCALRSGLEMRIEQDPVDDRIHMISLCPRHRSAKPFVKDEVICEPSQAASDDETAGQYGCSPLTKLEQTCYEFVDHAAVASKLELDQLLVADVFAYWVKKRLHLNNGKPLIENLQDEIKIVEPEPPQLELPAYIEFNSHLSSPSVPAKRKRGRPRKHPVDQSETPSTPERKVFDAKVLYAKEKLERSLCENLCSKEVIEEGGKRADEICGLNGLIIPKASPFSQ</sequence>
<dbReference type="EMBL" id="KZ347669">
    <property type="protein sequence ID" value="PIO67318.1"/>
    <property type="molecule type" value="Genomic_DNA"/>
</dbReference>
<feature type="compositionally biased region" description="Polar residues" evidence="4">
    <location>
        <begin position="48"/>
        <end position="57"/>
    </location>
</feature>
<keyword evidence="3" id="KW-0862">Zinc</keyword>
<feature type="compositionally biased region" description="Basic and acidic residues" evidence="4">
    <location>
        <begin position="91"/>
        <end position="113"/>
    </location>
</feature>
<protein>
    <submittedName>
        <fullName evidence="6">PHD-finger</fullName>
    </submittedName>
</protein>
<dbReference type="GO" id="GO:0006357">
    <property type="term" value="P:regulation of transcription by RNA polymerase II"/>
    <property type="evidence" value="ECO:0007669"/>
    <property type="project" value="TreeGrafter"/>
</dbReference>
<dbReference type="GO" id="GO:0008270">
    <property type="term" value="F:zinc ion binding"/>
    <property type="evidence" value="ECO:0007669"/>
    <property type="project" value="UniProtKB-KW"/>
</dbReference>
<evidence type="ECO:0000259" key="5">
    <source>
        <dbReference type="PROSITE" id="PS51805"/>
    </source>
</evidence>
<evidence type="ECO:0000313" key="7">
    <source>
        <dbReference type="Proteomes" id="UP000230423"/>
    </source>
</evidence>
<keyword evidence="7" id="KW-1185">Reference proteome</keyword>
<dbReference type="InterPro" id="IPR050701">
    <property type="entry name" value="Histone_Mod_Regulator"/>
</dbReference>
<dbReference type="Gene3D" id="3.30.40.10">
    <property type="entry name" value="Zinc/RING finger domain, C3HC4 (zinc finger)"/>
    <property type="match status" value="2"/>
</dbReference>
<dbReference type="InterPro" id="IPR001965">
    <property type="entry name" value="Znf_PHD"/>
</dbReference>
<dbReference type="Pfam" id="PF13832">
    <property type="entry name" value="zf-HC5HC2H_2"/>
    <property type="match status" value="1"/>
</dbReference>
<name>A0A2G9UAS4_TELCI</name>
<evidence type="ECO:0000256" key="3">
    <source>
        <dbReference type="ARBA" id="ARBA00022833"/>
    </source>
</evidence>
<dbReference type="SMART" id="SM00249">
    <property type="entry name" value="PHD"/>
    <property type="match status" value="2"/>
</dbReference>
<dbReference type="PANTHER" id="PTHR13793">
    <property type="entry name" value="PHD FINGER PROTEINS"/>
    <property type="match status" value="1"/>
</dbReference>
<dbReference type="CDD" id="cd15492">
    <property type="entry name" value="PHD_BRPF_JADE_like"/>
    <property type="match status" value="1"/>
</dbReference>
<dbReference type="Pfam" id="PF13831">
    <property type="entry name" value="PHD_2"/>
    <property type="match status" value="1"/>
</dbReference>
<evidence type="ECO:0000313" key="6">
    <source>
        <dbReference type="EMBL" id="PIO67318.1"/>
    </source>
</evidence>
<dbReference type="AlphaFoldDB" id="A0A2G9UAS4"/>
<dbReference type="InterPro" id="IPR019787">
    <property type="entry name" value="Znf_PHD-finger"/>
</dbReference>
<dbReference type="SUPFAM" id="SSF57903">
    <property type="entry name" value="FYVE/PHD zinc finger"/>
    <property type="match status" value="1"/>
</dbReference>
<feature type="non-terminal residue" evidence="6">
    <location>
        <position position="606"/>
    </location>
</feature>
<accession>A0A2G9UAS4</accession>
<dbReference type="Proteomes" id="UP000230423">
    <property type="component" value="Unassembled WGS sequence"/>
</dbReference>
<evidence type="ECO:0000256" key="4">
    <source>
        <dbReference type="SAM" id="MobiDB-lite"/>
    </source>
</evidence>
<dbReference type="InterPro" id="IPR013083">
    <property type="entry name" value="Znf_RING/FYVE/PHD"/>
</dbReference>
<dbReference type="PROSITE" id="PS51805">
    <property type="entry name" value="EPHD"/>
    <property type="match status" value="1"/>
</dbReference>
<dbReference type="PANTHER" id="PTHR13793:SF160">
    <property type="entry name" value="PHD FINGER PROTEIN RHINOCEROS"/>
    <property type="match status" value="1"/>
</dbReference>